<proteinExistence type="predicted"/>
<feature type="transmembrane region" description="Helical" evidence="1">
    <location>
        <begin position="38"/>
        <end position="58"/>
    </location>
</feature>
<evidence type="ECO:0000313" key="3">
    <source>
        <dbReference type="Proteomes" id="UP000248889"/>
    </source>
</evidence>
<accession>A0A2X0IYI1</accession>
<keyword evidence="1" id="KW-1133">Transmembrane helix</keyword>
<dbReference type="EMBL" id="QKYN01000098">
    <property type="protein sequence ID" value="RAG82946.1"/>
    <property type="molecule type" value="Genomic_DNA"/>
</dbReference>
<gene>
    <name evidence="2" type="ORF">DN069_24635</name>
</gene>
<dbReference type="Proteomes" id="UP000248889">
    <property type="component" value="Unassembled WGS sequence"/>
</dbReference>
<reference evidence="2 3" key="1">
    <citation type="submission" date="2018-06" db="EMBL/GenBank/DDBJ databases">
        <title>Streptacidiphilus pinicola sp. nov., isolated from pine grove soil.</title>
        <authorList>
            <person name="Roh S.G."/>
            <person name="Park S."/>
            <person name="Kim M.-K."/>
            <person name="Yun B.-R."/>
            <person name="Park J."/>
            <person name="Kim M.J."/>
            <person name="Kim Y.S."/>
            <person name="Kim S.B."/>
        </authorList>
    </citation>
    <scope>NUCLEOTIDE SEQUENCE [LARGE SCALE GENOMIC DNA]</scope>
    <source>
        <strain evidence="2 3">MMS16-CNU450</strain>
    </source>
</reference>
<protein>
    <submittedName>
        <fullName evidence="2">Uncharacterized protein</fullName>
    </submittedName>
</protein>
<sequence length="136" mass="13993">MVSLRVTAALVALLAVAQPILAGGFLQGFYPLLNAHMVAAMILATAVLLSVVAGLLVWRVGGGPSSFAVGYLVLLVLCVAQISLGFSRVLILHIPLGVGIFVMAEKFITDVMRYKPGADAAATASTATNEPAEAEA</sequence>
<evidence type="ECO:0000256" key="1">
    <source>
        <dbReference type="SAM" id="Phobius"/>
    </source>
</evidence>
<evidence type="ECO:0000313" key="2">
    <source>
        <dbReference type="EMBL" id="RAG82946.1"/>
    </source>
</evidence>
<feature type="transmembrane region" description="Helical" evidence="1">
    <location>
        <begin position="65"/>
        <end position="84"/>
    </location>
</feature>
<comment type="caution">
    <text evidence="2">The sequence shown here is derived from an EMBL/GenBank/DDBJ whole genome shotgun (WGS) entry which is preliminary data.</text>
</comment>
<organism evidence="2 3">
    <name type="scientific">Streptacidiphilus pinicola</name>
    <dbReference type="NCBI Taxonomy" id="2219663"/>
    <lineage>
        <taxon>Bacteria</taxon>
        <taxon>Bacillati</taxon>
        <taxon>Actinomycetota</taxon>
        <taxon>Actinomycetes</taxon>
        <taxon>Kitasatosporales</taxon>
        <taxon>Streptomycetaceae</taxon>
        <taxon>Streptacidiphilus</taxon>
    </lineage>
</organism>
<keyword evidence="1" id="KW-0812">Transmembrane</keyword>
<name>A0A2X0IYI1_9ACTN</name>
<dbReference type="AlphaFoldDB" id="A0A2X0IYI1"/>
<keyword evidence="3" id="KW-1185">Reference proteome</keyword>
<keyword evidence="1" id="KW-0472">Membrane</keyword>
<feature type="transmembrane region" description="Helical" evidence="1">
    <location>
        <begin position="90"/>
        <end position="108"/>
    </location>
</feature>